<dbReference type="PANTHER" id="PTHR36203:SF4">
    <property type="entry name" value="MANNITOL-SPECIFIC CRYPTIC PHOSPHOTRANSFERASE ENZYME IIA COMPONENT"/>
    <property type="match status" value="1"/>
</dbReference>
<evidence type="ECO:0000313" key="11">
    <source>
        <dbReference type="Proteomes" id="UP000503330"/>
    </source>
</evidence>
<keyword evidence="3" id="KW-0963">Cytoplasm</keyword>
<evidence type="ECO:0000313" key="9">
    <source>
        <dbReference type="EMBL" id="QJA01186.1"/>
    </source>
</evidence>
<evidence type="ECO:0000256" key="1">
    <source>
        <dbReference type="ARBA" id="ARBA00004496"/>
    </source>
</evidence>
<evidence type="ECO:0000256" key="4">
    <source>
        <dbReference type="ARBA" id="ARBA00022679"/>
    </source>
</evidence>
<dbReference type="Gene3D" id="3.40.930.10">
    <property type="entry name" value="Mannitol-specific EII, Chain A"/>
    <property type="match status" value="1"/>
</dbReference>
<dbReference type="InterPro" id="IPR002178">
    <property type="entry name" value="PTS_EIIA_type-2_dom"/>
</dbReference>
<keyword evidence="4" id="KW-0808">Transferase</keyword>
<gene>
    <name evidence="8" type="ORF">CIAN88_02965</name>
    <name evidence="9" type="ORF">G4D54_01535</name>
</gene>
<dbReference type="EMBL" id="CP048838">
    <property type="protein sequence ID" value="QJA01186.1"/>
    <property type="molecule type" value="Genomic_DNA"/>
</dbReference>
<reference evidence="9 11" key="2">
    <citation type="submission" date="2020-02" db="EMBL/GenBank/DDBJ databases">
        <authorList>
            <person name="Kociolek L.K."/>
            <person name="Ozer E.A."/>
        </authorList>
    </citation>
    <scope>NUCLEOTIDE SEQUENCE [LARGE SCALE GENOMIC DNA]</scope>
    <source>
        <strain evidence="9 11">ATCC 14501</strain>
    </source>
</reference>
<dbReference type="PANTHER" id="PTHR36203">
    <property type="entry name" value="ASCORBATE-SPECIFIC PTS SYSTEM EIIA COMPONENT"/>
    <property type="match status" value="1"/>
</dbReference>
<organism evidence="8 10">
    <name type="scientific">Clostridium innocuum</name>
    <dbReference type="NCBI Taxonomy" id="1522"/>
    <lineage>
        <taxon>Bacteria</taxon>
        <taxon>Bacillati</taxon>
        <taxon>Bacillota</taxon>
        <taxon>Clostridia</taxon>
        <taxon>Eubacteriales</taxon>
        <taxon>Clostridiaceae</taxon>
        <taxon>Clostridium</taxon>
    </lineage>
</organism>
<dbReference type="GO" id="GO:0009401">
    <property type="term" value="P:phosphoenolpyruvate-dependent sugar phosphotransferase system"/>
    <property type="evidence" value="ECO:0007669"/>
    <property type="project" value="UniProtKB-KW"/>
</dbReference>
<evidence type="ECO:0000256" key="3">
    <source>
        <dbReference type="ARBA" id="ARBA00022490"/>
    </source>
</evidence>
<proteinExistence type="predicted"/>
<protein>
    <submittedName>
        <fullName evidence="9">PTS sugar transporter subunit IIA</fullName>
    </submittedName>
    <submittedName>
        <fullName evidence="8">PTS transporter subunit IIA-like nitrogen-regulatory protein PtsN</fullName>
    </submittedName>
</protein>
<dbReference type="Pfam" id="PF00359">
    <property type="entry name" value="PTS_EIIA_2"/>
    <property type="match status" value="1"/>
</dbReference>
<dbReference type="InterPro" id="IPR051351">
    <property type="entry name" value="Ascorbate-PTS_EIIA_comp"/>
</dbReference>
<reference evidence="8 10" key="1">
    <citation type="submission" date="2014-08" db="EMBL/GenBank/DDBJ databases">
        <title>Clostridium innocuum, an unnegligible vancomycin-resistant pathogen causing extra-intestinal infections.</title>
        <authorList>
            <person name="Feng Y."/>
            <person name="Chiu C.-H."/>
        </authorList>
    </citation>
    <scope>NUCLEOTIDE SEQUENCE [LARGE SCALE GENOMIC DNA]</scope>
    <source>
        <strain evidence="8 10">AN88</strain>
    </source>
</reference>
<sequence>MTSMEKLLQEKNCYLRDRVQDWKEAVHIACEPLIEQNYCTTAYEAAIYEITERLGPYYVLCENLALIHASNQSGVNDTQMAVTVLKEPVKFKPDGYDVRVLVTLVAKDSESHMEGIQAVSNIFSDEKKVQEILDATCPKEIFDLFVSNACEK</sequence>
<evidence type="ECO:0000259" key="7">
    <source>
        <dbReference type="PROSITE" id="PS51094"/>
    </source>
</evidence>
<dbReference type="EMBL" id="JQIF01000014">
    <property type="protein sequence ID" value="KGJ54602.1"/>
    <property type="molecule type" value="Genomic_DNA"/>
</dbReference>
<comment type="subcellular location">
    <subcellularLocation>
        <location evidence="1">Cytoplasm</location>
    </subcellularLocation>
</comment>
<evidence type="ECO:0000256" key="6">
    <source>
        <dbReference type="ARBA" id="ARBA00022777"/>
    </source>
</evidence>
<feature type="domain" description="PTS EIIA type-2" evidence="7">
    <location>
        <begin position="6"/>
        <end position="148"/>
    </location>
</feature>
<dbReference type="GO" id="GO:0016301">
    <property type="term" value="F:kinase activity"/>
    <property type="evidence" value="ECO:0007669"/>
    <property type="project" value="UniProtKB-KW"/>
</dbReference>
<keyword evidence="5" id="KW-0598">Phosphotransferase system</keyword>
<accession>A0A099IBL6</accession>
<dbReference type="GO" id="GO:0005737">
    <property type="term" value="C:cytoplasm"/>
    <property type="evidence" value="ECO:0007669"/>
    <property type="project" value="UniProtKB-SubCell"/>
</dbReference>
<keyword evidence="2" id="KW-0813">Transport</keyword>
<evidence type="ECO:0000256" key="5">
    <source>
        <dbReference type="ARBA" id="ARBA00022683"/>
    </source>
</evidence>
<dbReference type="RefSeq" id="WP_002606972.1">
    <property type="nucleotide sequence ID" value="NZ_BAAACC010000012.1"/>
</dbReference>
<evidence type="ECO:0000313" key="8">
    <source>
        <dbReference type="EMBL" id="KGJ54602.1"/>
    </source>
</evidence>
<keyword evidence="9" id="KW-0762">Sugar transport</keyword>
<keyword evidence="6" id="KW-0418">Kinase</keyword>
<dbReference type="Proteomes" id="UP000030008">
    <property type="component" value="Unassembled WGS sequence"/>
</dbReference>
<dbReference type="AlphaFoldDB" id="A0A099IBL6"/>
<evidence type="ECO:0000313" key="10">
    <source>
        <dbReference type="Proteomes" id="UP000030008"/>
    </source>
</evidence>
<dbReference type="GeneID" id="61924178"/>
<dbReference type="PROSITE" id="PS51094">
    <property type="entry name" value="PTS_EIIA_TYPE_2"/>
    <property type="match status" value="1"/>
</dbReference>
<dbReference type="Proteomes" id="UP000503330">
    <property type="component" value="Chromosome"/>
</dbReference>
<dbReference type="SUPFAM" id="SSF55804">
    <property type="entry name" value="Phoshotransferase/anion transport protein"/>
    <property type="match status" value="1"/>
</dbReference>
<dbReference type="InterPro" id="IPR016152">
    <property type="entry name" value="PTrfase/Anion_transptr"/>
</dbReference>
<name>A0A099IBL6_CLOIN</name>
<evidence type="ECO:0000256" key="2">
    <source>
        <dbReference type="ARBA" id="ARBA00022448"/>
    </source>
</evidence>